<dbReference type="GO" id="GO:0051539">
    <property type="term" value="F:4 iron, 4 sulfur cluster binding"/>
    <property type="evidence" value="ECO:0007669"/>
    <property type="project" value="UniProtKB-KW"/>
</dbReference>
<keyword evidence="8" id="KW-0004">4Fe-4S</keyword>
<dbReference type="SUPFAM" id="SSF55874">
    <property type="entry name" value="ATPase domain of HSP90 chaperone/DNA topoisomerase II/histidine kinase"/>
    <property type="match status" value="1"/>
</dbReference>
<protein>
    <recommendedName>
        <fullName evidence="6">Oxygen sensor histidine kinase NreB</fullName>
        <ecNumber evidence="5">2.7.13.3</ecNumber>
    </recommendedName>
    <alternativeName>
        <fullName evidence="20">Nitrogen regulation protein B</fullName>
    </alternativeName>
</protein>
<dbReference type="SMART" id="SM00065">
    <property type="entry name" value="GAF"/>
    <property type="match status" value="1"/>
</dbReference>
<comment type="cofactor">
    <cofactor evidence="2">
        <name>[4Fe-4S] cluster</name>
        <dbReference type="ChEBI" id="CHEBI:49883"/>
    </cofactor>
</comment>
<dbReference type="PANTHER" id="PTHR24421:SF37">
    <property type="entry name" value="SENSOR HISTIDINE KINASE NARS"/>
    <property type="match status" value="1"/>
</dbReference>
<evidence type="ECO:0000256" key="3">
    <source>
        <dbReference type="ARBA" id="ARBA00004496"/>
    </source>
</evidence>
<evidence type="ECO:0000259" key="23">
    <source>
        <dbReference type="PROSITE" id="PS50109"/>
    </source>
</evidence>
<dbReference type="InterPro" id="IPR000014">
    <property type="entry name" value="PAS"/>
</dbReference>
<dbReference type="PRINTS" id="PR00344">
    <property type="entry name" value="BCTRLSENSOR"/>
</dbReference>
<dbReference type="InterPro" id="IPR005467">
    <property type="entry name" value="His_kinase_dom"/>
</dbReference>
<proteinExistence type="predicted"/>
<keyword evidence="9" id="KW-0963">Cytoplasm</keyword>
<dbReference type="Gene3D" id="3.30.450.40">
    <property type="match status" value="1"/>
</dbReference>
<dbReference type="Gene3D" id="1.20.5.1930">
    <property type="match status" value="1"/>
</dbReference>
<dbReference type="GO" id="GO:0046983">
    <property type="term" value="F:protein dimerization activity"/>
    <property type="evidence" value="ECO:0007669"/>
    <property type="project" value="InterPro"/>
</dbReference>
<evidence type="ECO:0000256" key="17">
    <source>
        <dbReference type="ARBA" id="ARBA00023014"/>
    </source>
</evidence>
<feature type="domain" description="PAC" evidence="25">
    <location>
        <begin position="149"/>
        <end position="201"/>
    </location>
</feature>
<dbReference type="SUPFAM" id="SSF55785">
    <property type="entry name" value="PYP-like sensor domain (PAS domain)"/>
    <property type="match status" value="1"/>
</dbReference>
<dbReference type="NCBIfam" id="TIGR00229">
    <property type="entry name" value="sensory_box"/>
    <property type="match status" value="1"/>
</dbReference>
<dbReference type="InterPro" id="IPR003594">
    <property type="entry name" value="HATPase_dom"/>
</dbReference>
<dbReference type="InterPro" id="IPR035965">
    <property type="entry name" value="PAS-like_dom_sf"/>
</dbReference>
<dbReference type="Pfam" id="PF13185">
    <property type="entry name" value="GAF_2"/>
    <property type="match status" value="1"/>
</dbReference>
<dbReference type="CDD" id="cd00130">
    <property type="entry name" value="PAS"/>
    <property type="match status" value="1"/>
</dbReference>
<evidence type="ECO:0000256" key="22">
    <source>
        <dbReference type="SAM" id="Phobius"/>
    </source>
</evidence>
<dbReference type="SMART" id="SM00387">
    <property type="entry name" value="HATPase_c"/>
    <property type="match status" value="1"/>
</dbReference>
<name>A0AA35CNX9_9FIRM</name>
<feature type="region of interest" description="Disordered" evidence="21">
    <location>
        <begin position="565"/>
        <end position="608"/>
    </location>
</feature>
<evidence type="ECO:0000256" key="15">
    <source>
        <dbReference type="ARBA" id="ARBA00023004"/>
    </source>
</evidence>
<organism evidence="26 27">
    <name type="scientific">Caldinitratiruptor microaerophilus</name>
    <dbReference type="NCBI Taxonomy" id="671077"/>
    <lineage>
        <taxon>Bacteria</taxon>
        <taxon>Bacillati</taxon>
        <taxon>Bacillota</taxon>
        <taxon>Clostridia</taxon>
        <taxon>Eubacteriales</taxon>
        <taxon>Symbiobacteriaceae</taxon>
        <taxon>Caldinitratiruptor</taxon>
    </lineage>
</organism>
<evidence type="ECO:0000259" key="25">
    <source>
        <dbReference type="PROSITE" id="PS50113"/>
    </source>
</evidence>
<keyword evidence="17" id="KW-0411">Iron-sulfur</keyword>
<evidence type="ECO:0000259" key="24">
    <source>
        <dbReference type="PROSITE" id="PS50112"/>
    </source>
</evidence>
<feature type="transmembrane region" description="Helical" evidence="22">
    <location>
        <begin position="6"/>
        <end position="24"/>
    </location>
</feature>
<evidence type="ECO:0000256" key="14">
    <source>
        <dbReference type="ARBA" id="ARBA00022989"/>
    </source>
</evidence>
<dbReference type="GO" id="GO:0005737">
    <property type="term" value="C:cytoplasm"/>
    <property type="evidence" value="ECO:0007669"/>
    <property type="project" value="UniProtKB-SubCell"/>
</dbReference>
<evidence type="ECO:0000256" key="4">
    <source>
        <dbReference type="ARBA" id="ARBA00004651"/>
    </source>
</evidence>
<evidence type="ECO:0000256" key="2">
    <source>
        <dbReference type="ARBA" id="ARBA00001966"/>
    </source>
</evidence>
<dbReference type="RefSeq" id="WP_264841799.1">
    <property type="nucleotide sequence ID" value="NZ_AP025628.1"/>
</dbReference>
<dbReference type="Pfam" id="PF07730">
    <property type="entry name" value="HisKA_3"/>
    <property type="match status" value="1"/>
</dbReference>
<evidence type="ECO:0000256" key="8">
    <source>
        <dbReference type="ARBA" id="ARBA00022485"/>
    </source>
</evidence>
<dbReference type="PANTHER" id="PTHR24421">
    <property type="entry name" value="NITRATE/NITRITE SENSOR PROTEIN NARX-RELATED"/>
    <property type="match status" value="1"/>
</dbReference>
<keyword evidence="14 22" id="KW-1133">Transmembrane helix</keyword>
<dbReference type="InterPro" id="IPR004358">
    <property type="entry name" value="Sig_transdc_His_kin-like_C"/>
</dbReference>
<feature type="domain" description="PAS" evidence="24">
    <location>
        <begin position="71"/>
        <end position="113"/>
    </location>
</feature>
<evidence type="ECO:0000256" key="11">
    <source>
        <dbReference type="ARBA" id="ARBA00022692"/>
    </source>
</evidence>
<evidence type="ECO:0000256" key="12">
    <source>
        <dbReference type="ARBA" id="ARBA00022723"/>
    </source>
</evidence>
<evidence type="ECO:0000256" key="1">
    <source>
        <dbReference type="ARBA" id="ARBA00000085"/>
    </source>
</evidence>
<dbReference type="InterPro" id="IPR013656">
    <property type="entry name" value="PAS_4"/>
</dbReference>
<dbReference type="Pfam" id="PF08448">
    <property type="entry name" value="PAS_4"/>
    <property type="match status" value="1"/>
</dbReference>
<evidence type="ECO:0000313" key="26">
    <source>
        <dbReference type="EMBL" id="BDG61122.1"/>
    </source>
</evidence>
<evidence type="ECO:0000256" key="18">
    <source>
        <dbReference type="ARBA" id="ARBA00023136"/>
    </source>
</evidence>
<dbReference type="EMBL" id="AP025628">
    <property type="protein sequence ID" value="BDG61122.1"/>
    <property type="molecule type" value="Genomic_DNA"/>
</dbReference>
<keyword evidence="16" id="KW-0902">Two-component regulatory system</keyword>
<dbReference type="SUPFAM" id="SSF55781">
    <property type="entry name" value="GAF domain-like"/>
    <property type="match status" value="1"/>
</dbReference>
<evidence type="ECO:0000256" key="9">
    <source>
        <dbReference type="ARBA" id="ARBA00022490"/>
    </source>
</evidence>
<keyword evidence="27" id="KW-1185">Reference proteome</keyword>
<evidence type="ECO:0000256" key="19">
    <source>
        <dbReference type="ARBA" id="ARBA00024827"/>
    </source>
</evidence>
<dbReference type="Proteomes" id="UP001163687">
    <property type="component" value="Chromosome"/>
</dbReference>
<keyword evidence="15" id="KW-0408">Iron</keyword>
<evidence type="ECO:0000256" key="10">
    <source>
        <dbReference type="ARBA" id="ARBA00022679"/>
    </source>
</evidence>
<sequence length="608" mass="65838">MNLAQLRWLVGSSAVLGIFLVEGVRHTYLDRVTSPLVSTLIASAFLVLGAGAFTHVVIGWIGRMSDRLAQQQQKLNAIFAHSSDAILLTDAQGRILRANPAAERLTGRSESDLTSVHLWEELCRTPDGSPVGPEQCPVTEVVRTGRAIPYLEATVATGTGRLLPVTASFSPVPGESGQVVQVAVVLRDLSEKRTLEAEVARLLAETERRRRQAEALYEISRSLSSLLDAERNLEVPLARVRDMLQADVAVYGVLDPVQREVRCQAMSGSRDPERVAGIRLRLGQGALGRVVSSGRPLRTERFPEDLTEYPDSYPLLQVEGLVACLAVPVGARGEVTGALLVGYRQPHAFTDEEVRFLENVAGQLGIALENTRLYREAEKVAMLEERDRLAREIHDGLAQSLTFLHLRLEALSLLARSGPVPDLAGELERLKAACAAAYADVRQAILNLKQRLPEGTDLGGYLAEYLHEFAQAHHLDVELVLPPAALPPLPPASEAHLIRIVQEALHNVVKHARARRVLVRFDVQLSGLHVTVRDDGIGFDPAAVQAAGHFGLGIMRERAEKAGGELTVESEPGAGSEVRVRLPLAGPSGPATPERGQNVGAHTDPARG</sequence>
<dbReference type="InterPro" id="IPR011712">
    <property type="entry name" value="Sig_transdc_His_kin_sub3_dim/P"/>
</dbReference>
<keyword evidence="11 22" id="KW-0812">Transmembrane</keyword>
<feature type="transmembrane region" description="Helical" evidence="22">
    <location>
        <begin position="36"/>
        <end position="61"/>
    </location>
</feature>
<dbReference type="GO" id="GO:0000155">
    <property type="term" value="F:phosphorelay sensor kinase activity"/>
    <property type="evidence" value="ECO:0007669"/>
    <property type="project" value="InterPro"/>
</dbReference>
<dbReference type="InterPro" id="IPR003018">
    <property type="entry name" value="GAF"/>
</dbReference>
<dbReference type="EC" id="2.7.13.3" evidence="5"/>
<dbReference type="Gene3D" id="3.30.565.10">
    <property type="entry name" value="Histidine kinase-like ATPase, C-terminal domain"/>
    <property type="match status" value="1"/>
</dbReference>
<dbReference type="PROSITE" id="PS50109">
    <property type="entry name" value="HIS_KIN"/>
    <property type="match status" value="1"/>
</dbReference>
<dbReference type="GO" id="GO:0005886">
    <property type="term" value="C:plasma membrane"/>
    <property type="evidence" value="ECO:0007669"/>
    <property type="project" value="UniProtKB-SubCell"/>
</dbReference>
<keyword evidence="7" id="KW-1003">Cell membrane</keyword>
<evidence type="ECO:0000256" key="5">
    <source>
        <dbReference type="ARBA" id="ARBA00012438"/>
    </source>
</evidence>
<comment type="function">
    <text evidence="19">Member of the two-component regulatory system NreB/NreC involved in the control of dissimilatory nitrate/nitrite reduction in response to oxygen. NreB functions as a direct oxygen sensor histidine kinase which is autophosphorylated, in the absence of oxygen, probably at the conserved histidine residue, and transfers its phosphate group probably to a conserved aspartate residue of NreC. NreB/NreC activates the expression of the nitrate (narGHJI) and nitrite (nir) reductase operons, as well as the putative nitrate transporter gene narT.</text>
</comment>
<dbReference type="KEGG" id="cmic:caldi_22120"/>
<evidence type="ECO:0000256" key="6">
    <source>
        <dbReference type="ARBA" id="ARBA00017322"/>
    </source>
</evidence>
<comment type="subcellular location">
    <subcellularLocation>
        <location evidence="4">Cell membrane</location>
        <topology evidence="4">Multi-pass membrane protein</topology>
    </subcellularLocation>
    <subcellularLocation>
        <location evidence="3">Cytoplasm</location>
    </subcellularLocation>
</comment>
<reference evidence="26" key="1">
    <citation type="submission" date="2022-03" db="EMBL/GenBank/DDBJ databases">
        <title>Complete genome sequence of Caldinitratiruptor microaerophilus.</title>
        <authorList>
            <person name="Mukaiyama R."/>
            <person name="Nishiyama T."/>
            <person name="Ueda K."/>
        </authorList>
    </citation>
    <scope>NUCLEOTIDE SEQUENCE</scope>
    <source>
        <strain evidence="26">JCM 16183</strain>
    </source>
</reference>
<evidence type="ECO:0000256" key="20">
    <source>
        <dbReference type="ARBA" id="ARBA00030800"/>
    </source>
</evidence>
<accession>A0AA35CNX9</accession>
<dbReference type="InterPro" id="IPR050482">
    <property type="entry name" value="Sensor_HK_TwoCompSys"/>
</dbReference>
<keyword evidence="12" id="KW-0479">Metal-binding</keyword>
<keyword evidence="18 22" id="KW-0472">Membrane</keyword>
<dbReference type="AlphaFoldDB" id="A0AA35CNX9"/>
<keyword evidence="10" id="KW-0808">Transferase</keyword>
<dbReference type="GO" id="GO:0046872">
    <property type="term" value="F:metal ion binding"/>
    <property type="evidence" value="ECO:0007669"/>
    <property type="project" value="UniProtKB-KW"/>
</dbReference>
<dbReference type="InterPro" id="IPR000700">
    <property type="entry name" value="PAS-assoc_C"/>
</dbReference>
<evidence type="ECO:0000256" key="7">
    <source>
        <dbReference type="ARBA" id="ARBA00022475"/>
    </source>
</evidence>
<dbReference type="SMART" id="SM00091">
    <property type="entry name" value="PAS"/>
    <property type="match status" value="1"/>
</dbReference>
<gene>
    <name evidence="26" type="ORF">caldi_22120</name>
</gene>
<evidence type="ECO:0000313" key="27">
    <source>
        <dbReference type="Proteomes" id="UP001163687"/>
    </source>
</evidence>
<feature type="domain" description="Histidine kinase" evidence="23">
    <location>
        <begin position="497"/>
        <end position="586"/>
    </location>
</feature>
<keyword evidence="13" id="KW-0418">Kinase</keyword>
<dbReference type="PROSITE" id="PS50112">
    <property type="entry name" value="PAS"/>
    <property type="match status" value="1"/>
</dbReference>
<comment type="catalytic activity">
    <reaction evidence="1">
        <text>ATP + protein L-histidine = ADP + protein N-phospho-L-histidine.</text>
        <dbReference type="EC" id="2.7.13.3"/>
    </reaction>
</comment>
<dbReference type="PROSITE" id="PS50113">
    <property type="entry name" value="PAC"/>
    <property type="match status" value="1"/>
</dbReference>
<dbReference type="Pfam" id="PF02518">
    <property type="entry name" value="HATPase_c"/>
    <property type="match status" value="1"/>
</dbReference>
<evidence type="ECO:0000256" key="21">
    <source>
        <dbReference type="SAM" id="MobiDB-lite"/>
    </source>
</evidence>
<evidence type="ECO:0000256" key="16">
    <source>
        <dbReference type="ARBA" id="ARBA00023012"/>
    </source>
</evidence>
<dbReference type="InterPro" id="IPR029016">
    <property type="entry name" value="GAF-like_dom_sf"/>
</dbReference>
<dbReference type="CDD" id="cd16917">
    <property type="entry name" value="HATPase_UhpB-NarQ-NarX-like"/>
    <property type="match status" value="1"/>
</dbReference>
<dbReference type="Gene3D" id="3.30.450.20">
    <property type="entry name" value="PAS domain"/>
    <property type="match status" value="1"/>
</dbReference>
<dbReference type="InterPro" id="IPR036890">
    <property type="entry name" value="HATPase_C_sf"/>
</dbReference>
<evidence type="ECO:0000256" key="13">
    <source>
        <dbReference type="ARBA" id="ARBA00022777"/>
    </source>
</evidence>